<dbReference type="AlphaFoldDB" id="A0AA48GWG2"/>
<protein>
    <submittedName>
        <fullName evidence="2">Uncharacterized protein</fullName>
    </submittedName>
</protein>
<organism evidence="2 3">
    <name type="scientific">Mesoterricola silvestris</name>
    <dbReference type="NCBI Taxonomy" id="2927979"/>
    <lineage>
        <taxon>Bacteria</taxon>
        <taxon>Pseudomonadati</taxon>
        <taxon>Acidobacteriota</taxon>
        <taxon>Holophagae</taxon>
        <taxon>Holophagales</taxon>
        <taxon>Holophagaceae</taxon>
        <taxon>Mesoterricola</taxon>
    </lineage>
</organism>
<feature type="region of interest" description="Disordered" evidence="1">
    <location>
        <begin position="76"/>
        <end position="213"/>
    </location>
</feature>
<sequence>MPTRATAKRRLQPAAQRGGRLQRGRIIGCLGPVRPCLPGAVDGKVRVPPIGPAHRSSICPRRPTGTVGLQSSLRCGLEPPVSRSPGGQGRPGALGQHAIPETPQTTPTPNWGAPHFRRTFPRTPATANRRLQPAAQRGLEADGTGGSAQKAGTPVGRPDGGNPALPVSGPRQGRPDGAQTSNDPPPPRVRAAPGTHRTPCASRRTPRPPWPRP</sequence>
<feature type="compositionally biased region" description="Basic residues" evidence="1">
    <location>
        <begin position="1"/>
        <end position="11"/>
    </location>
</feature>
<feature type="region of interest" description="Disordered" evidence="1">
    <location>
        <begin position="1"/>
        <end position="23"/>
    </location>
</feature>
<dbReference type="KEGG" id="msil:METEAL_22850"/>
<reference evidence="3" key="1">
    <citation type="journal article" date="2023" name="Int. J. Syst. Evol. Microbiol.">
        <title>Mesoterricola silvestris gen. nov., sp. nov., Mesoterricola sediminis sp. nov., Geothrix oryzae sp. nov., Geothrix edaphica sp. nov., Geothrix rubra sp. nov., and Geothrix limicola sp. nov., six novel members of Acidobacteriota isolated from soils.</title>
        <authorList>
            <person name="Itoh H."/>
            <person name="Sugisawa Y."/>
            <person name="Mise K."/>
            <person name="Xu Z."/>
            <person name="Kuniyasu M."/>
            <person name="Ushijima N."/>
            <person name="Kawano K."/>
            <person name="Kobayashi E."/>
            <person name="Shiratori Y."/>
            <person name="Masuda Y."/>
            <person name="Senoo K."/>
        </authorList>
    </citation>
    <scope>NUCLEOTIDE SEQUENCE [LARGE SCALE GENOMIC DNA]</scope>
    <source>
        <strain evidence="3">W79</strain>
    </source>
</reference>
<gene>
    <name evidence="2" type="ORF">METEAL_22850</name>
</gene>
<dbReference type="Proteomes" id="UP001238179">
    <property type="component" value="Chromosome"/>
</dbReference>
<evidence type="ECO:0000313" key="3">
    <source>
        <dbReference type="Proteomes" id="UP001238179"/>
    </source>
</evidence>
<evidence type="ECO:0000256" key="1">
    <source>
        <dbReference type="SAM" id="MobiDB-lite"/>
    </source>
</evidence>
<keyword evidence="3" id="KW-1185">Reference proteome</keyword>
<accession>A0AA48GWG2</accession>
<dbReference type="EMBL" id="AP027080">
    <property type="protein sequence ID" value="BDU73111.1"/>
    <property type="molecule type" value="Genomic_DNA"/>
</dbReference>
<proteinExistence type="predicted"/>
<name>A0AA48GWG2_9BACT</name>
<evidence type="ECO:0000313" key="2">
    <source>
        <dbReference type="EMBL" id="BDU73111.1"/>
    </source>
</evidence>